<feature type="region of interest" description="Disordered" evidence="7">
    <location>
        <begin position="1240"/>
        <end position="1260"/>
    </location>
</feature>
<feature type="chain" id="PRO_5004240733" description="Gram-positive cocci surface proteins LPxTG domain-containing protein" evidence="8">
    <location>
        <begin position="36"/>
        <end position="2609"/>
    </location>
</feature>
<dbReference type="InterPro" id="IPR019931">
    <property type="entry name" value="LPXTG_anchor"/>
</dbReference>
<feature type="region of interest" description="Disordered" evidence="7">
    <location>
        <begin position="1317"/>
        <end position="1338"/>
    </location>
</feature>
<dbReference type="NCBIfam" id="TIGR01168">
    <property type="entry name" value="YSIRK_signal"/>
    <property type="match status" value="1"/>
</dbReference>
<evidence type="ECO:0000313" key="10">
    <source>
        <dbReference type="EMBL" id="BAE04475.1"/>
    </source>
</evidence>
<keyword evidence="5" id="KW-0572">Peptidoglycan-anchor</keyword>
<evidence type="ECO:0000256" key="7">
    <source>
        <dbReference type="SAM" id="MobiDB-lite"/>
    </source>
</evidence>
<keyword evidence="6" id="KW-0175">Coiled coil</keyword>
<dbReference type="eggNOG" id="COG1511">
    <property type="taxonomic scope" value="Bacteria"/>
</dbReference>
<evidence type="ECO:0000256" key="8">
    <source>
        <dbReference type="SAM" id="SignalP"/>
    </source>
</evidence>
<feature type="region of interest" description="Disordered" evidence="7">
    <location>
        <begin position="34"/>
        <end position="72"/>
    </location>
</feature>
<evidence type="ECO:0000256" key="3">
    <source>
        <dbReference type="ARBA" id="ARBA00022525"/>
    </source>
</evidence>
<comment type="subcellular location">
    <subcellularLocation>
        <location evidence="1">Secreted</location>
        <location evidence="1">Cell wall</location>
        <topology evidence="1">Peptidoglycan-anchor</topology>
    </subcellularLocation>
</comment>
<dbReference type="NCBIfam" id="TIGR04263">
    <property type="entry name" value="SasC_Mrp_aggreg"/>
    <property type="match status" value="1"/>
</dbReference>
<dbReference type="PROSITE" id="PS50847">
    <property type="entry name" value="GRAM_POS_ANCHORING"/>
    <property type="match status" value="1"/>
</dbReference>
<dbReference type="KEGG" id="sha:SH1166"/>
<evidence type="ECO:0000256" key="6">
    <source>
        <dbReference type="SAM" id="Coils"/>
    </source>
</evidence>
<dbReference type="Pfam" id="PF04650">
    <property type="entry name" value="YSIRK_signal"/>
    <property type="match status" value="1"/>
</dbReference>
<feature type="coiled-coil region" evidence="6">
    <location>
        <begin position="997"/>
        <end position="1050"/>
    </location>
</feature>
<evidence type="ECO:0000256" key="4">
    <source>
        <dbReference type="ARBA" id="ARBA00022729"/>
    </source>
</evidence>
<keyword evidence="3" id="KW-0964">Secreted</keyword>
<evidence type="ECO:0000256" key="1">
    <source>
        <dbReference type="ARBA" id="ARBA00004168"/>
    </source>
</evidence>
<feature type="coiled-coil region" evidence="6">
    <location>
        <begin position="2457"/>
        <end position="2491"/>
    </location>
</feature>
<dbReference type="InterPro" id="IPR005877">
    <property type="entry name" value="YSIRK_signal_dom"/>
</dbReference>
<feature type="compositionally biased region" description="Polar residues" evidence="7">
    <location>
        <begin position="43"/>
        <end position="54"/>
    </location>
</feature>
<gene>
    <name evidence="10" type="ordered locus">SH1166</name>
</gene>
<dbReference type="HOGENOM" id="CLU_227849_0_0_9"/>
<feature type="compositionally biased region" description="Polar residues" evidence="7">
    <location>
        <begin position="2123"/>
        <end position="2139"/>
    </location>
</feature>
<dbReference type="EMBL" id="AP006716">
    <property type="protein sequence ID" value="BAE04475.1"/>
    <property type="molecule type" value="Genomic_DNA"/>
</dbReference>
<protein>
    <recommendedName>
        <fullName evidence="9">Gram-positive cocci surface proteins LPxTG domain-containing protein</fullName>
    </recommendedName>
</protein>
<reference evidence="10 11" key="1">
    <citation type="journal article" date="2005" name="J. Bacteriol.">
        <title>Whole-genome sequencing of Staphylococcus haemolyticus uncovers the extreme plasticity of its genome and the evolution of human-colonizing staphylococcal species.</title>
        <authorList>
            <person name="Takeuchi F."/>
            <person name="Watanabe S."/>
            <person name="Baba T."/>
            <person name="Yuzawa H."/>
            <person name="Ito T."/>
            <person name="Morimoto Y."/>
            <person name="Kuroda M."/>
            <person name="Cui L."/>
            <person name="Takahashi M."/>
            <person name="Ankai A."/>
            <person name="Baba S."/>
            <person name="Fukui S."/>
            <person name="Lee J.C."/>
            <person name="Hiramatsu K."/>
        </authorList>
    </citation>
    <scope>NUCLEOTIDE SEQUENCE [LARGE SCALE GENOMIC DNA]</scope>
    <source>
        <strain evidence="10 11">JCSC1435</strain>
    </source>
</reference>
<evidence type="ECO:0000313" key="11">
    <source>
        <dbReference type="Proteomes" id="UP000000543"/>
    </source>
</evidence>
<dbReference type="InterPro" id="IPR011439">
    <property type="entry name" value="DUF1542"/>
</dbReference>
<keyword evidence="4 8" id="KW-0732">Signal</keyword>
<feature type="region of interest" description="Disordered" evidence="7">
    <location>
        <begin position="2120"/>
        <end position="2139"/>
    </location>
</feature>
<feature type="compositionally biased region" description="Polar residues" evidence="7">
    <location>
        <begin position="129"/>
        <end position="145"/>
    </location>
</feature>
<evidence type="ECO:0000256" key="5">
    <source>
        <dbReference type="ARBA" id="ARBA00023088"/>
    </source>
</evidence>
<feature type="coiled-coil region" evidence="6">
    <location>
        <begin position="693"/>
        <end position="738"/>
    </location>
</feature>
<organism evidence="10 11">
    <name type="scientific">Staphylococcus haemolyticus (strain JCSC1435)</name>
    <dbReference type="NCBI Taxonomy" id="279808"/>
    <lineage>
        <taxon>Bacteria</taxon>
        <taxon>Bacillati</taxon>
        <taxon>Bacillota</taxon>
        <taxon>Bacilli</taxon>
        <taxon>Bacillales</taxon>
        <taxon>Staphylococcaceae</taxon>
        <taxon>Staphylococcus</taxon>
    </lineage>
</organism>
<feature type="signal peptide" evidence="8">
    <location>
        <begin position="1"/>
        <end position="35"/>
    </location>
</feature>
<dbReference type="Proteomes" id="UP000000543">
    <property type="component" value="Chromosome"/>
</dbReference>
<evidence type="ECO:0000259" key="9">
    <source>
        <dbReference type="PROSITE" id="PS50847"/>
    </source>
</evidence>
<keyword evidence="2" id="KW-0134">Cell wall</keyword>
<dbReference type="InterPro" id="IPR026359">
    <property type="entry name" value="SasC/FmtB_aggreg_dom"/>
</dbReference>
<proteinExistence type="predicted"/>
<dbReference type="Pfam" id="PF07564">
    <property type="entry name" value="DUF1542"/>
    <property type="match status" value="24"/>
</dbReference>
<feature type="region of interest" description="Disordered" evidence="7">
    <location>
        <begin position="126"/>
        <end position="164"/>
    </location>
</feature>
<dbReference type="OrthoDB" id="2413526at2"/>
<evidence type="ECO:0000256" key="2">
    <source>
        <dbReference type="ARBA" id="ARBA00022512"/>
    </source>
</evidence>
<sequence length="2609" mass="280169">MNLFKKQKFSIRKFSVGIFSTVIATLTFLSHPGHAATQEEESNSSQATSQNVKSQTDDKSIHNNDNYIENEKNSNDSIKEIATAIKINNSEINSKVDNANGTYRIDNEEIKENSIETNQDEKTIEPELSHQNISKNDSNNTFNENKSIHKRTKRSTDNNVDNNQDQMSINETNSGQIINGTFTDTSNGAVIPTNQTVSEMNQAGKITGWHVKDNDQTEIPLVWGPKALPPYNPYVFDKTNNKIAAVLSKYPNNLGGVAGDKTVGPIYQDVDVTPGSEVQLYFIGTSMGNTNGINGVKVSIYDSNNPTDLLYSGRPNTASKSFGVFTGVFNVPNNVSRLRFMFETFEKRSYESANGGRILKGKKNFGGSGLADVKVNSGAYLKATTTQTKYTVTSPSTSTSLINATLEVSLENKGHSRSNKTQYKVVLPEGVQFISAQNARANYNSSNRLLTLNVDRIEPGTIKNITYTVSLPTSEPIKKDFDATLVYVTDGINMNRRNGSRDFGSNADDNYFRYGGYNEYVKTESNQRRGNVTVATQSVTVEMYKTDLQQKYNQISAQIEHLNPSDYSQEAWSSMQNVLNASRQILNENDNTPINDRKNQATINDLTLRLDKERAKLDVDQAAKSRKEVINNNNDATREEKDTALTLLKATFDEKVRDIESATNINEISERKKQAIVDISPIDVIPAIKQQAIQSLNDKADEKLIEIENDTNATFEEREEAKTSVNEALTNAKNAVRNATTNQLVETVLTSNSNNISQISTHAIARDKARQELDRVIASKMSEIDNDHSATIEEKNETKAKIDEIAKQARLNIERGVHNDDVKVAKDKALNQLHNVQVDAIKKNQAKQIITDQANSKKAEIDQTPNATDEEKAAAKAKVDEAVTTAKNAIDQATNNDGVDTAKTNGVDTINNVQPTVVKKDEAKTAIDKAAEAKKAEIDQTPDATDEEKAAAKAKVDEAVNNAKASIDQATNNNGVDTAKSEGSDAINHVQPVVVKKDEAKTAIDKAAEAKKAEINQTPNATDEEKVAAKAKVDEAVTTAKNAIDQATNNAGVDTAKSNGLDSINNIQPTVVKKDEAKTAIDKAAEAKKAEIDQTPNATDEEKAAAKAKVDEAVTTAKNAIDQATNNNGVDTTKTNGVDAINNVQPTVVKKDEAKTAIDKAAEAKKAEIDQTPDATDEEKAAAKAKVDEAVNNAKASIDQVTNNEGVDTAKSNGLDSINNIQPTVVKKDEAKTAIDKAAEAKKAEIDQTPNATDEEKAAAKAKVDEAVTTAKNAIDQATNNAGVDTAKTNGVDTINNIQPVVVKKDEAKTAIDKAAEAKKAEIDQTPNATDEEKATAKAKVDEAVTTAKNAIDQATNNDGVDTAKSEGSDAINHVQPVVVKKDEAKTAIDKAAEAKKAEIDQTPNATDEEKIAAKAKVDEAVTTAKNAIDQATNNAGVDTAKTNGVDAINNVQPTVVKKDEAKTAIENAARAKKAEIDQTPNATDEEKATAKAKVDEAVTTAKNAIDQATNNNGVDTAKTNGVDAINNVQPTVVKKDEAKTAIENAARAKKAEIDQMPNATDEEKAAAKAKVDEAVNNAKVSIDQAINNNGVDTAKTNGVDSINNVQPTVVKKDEAKTAIDKAAEAKKAEIDQTPNATDEEKAAAKAKVDEAVTTAKNAIDQATNNAGVDTAKTNGVDSINNVQPTVVKKDEAKTAIENAARAKKAEIDQTPNATDEEKAVAKAKVDEAVTTAKNAIDQATNNNGVDTAKTNGVDAINNVQPTVVKKDEAKTAIDKAAEAKKAEIDQTPNATDEEKAAAKAKVDEAVNNAKASIDQATNNNGVDTAKSEGTDAINHVQPVVVKKDEAKVAINKAAEAKKAEIDQTPNATDEEKAAAKAKVDEAVTTAKNAIDQATNNAGVDTAKTNGVDSINNVQPTVVKKDEAKTAIENAARAKKAEIDQTPNATDEEKVAAKAKVDEAVNNAKASIDQVTNNEGVDTAKSNGLDSINNIQPTVVKKDEAKTAIDKAAEAKKTEIDQTPNATDEEKAAAKAKVDEAVTTAKNAIDQATNNAGVDTAKTNGVDSINNVQPTVVKKDEAKTAIENAARAKKAEIDQTPNATDEEKVAAKAKVDEAVNNAKASIDQATNNDGVDTAKSNGLDSINNIQPTVVKKDEAKTAIDKAAEAKKAEIDQTPNATDEEKAAAKAKVDEAVTTAKNAIDQATNNDGVDTAKSNGLDSINNIQPTVVKKDEAKAAIDKAAEAKKAEIDQILNATDEEKAAAKAKVDEAVTTAKNAIDQTTNNVGVDAAKESGVESINQVQPAVVKKDQAKAEIDNVAQAKKAEIDRNSNATEEEKVAAKSKVDEAATTIKQAIDKAVNNSEVDNAIDVGKTAINNIEADNSAKSKAIKHLQELVKQQMTKIDSNHLATEEEKAKAKQMIKLLFEKAKIEIEKAKTSYEVTKIDAEYSKLITKTLPENKAKLNAKKKIEKIARQLKNKLNNMNGVSKEEKDRIKVIIEQIVKKSFKDIDLASRNNTINKIVNDVKIQFANIKINKQNNKKSLINNENASVIITTEQHKTNKAYHKVRNEKGRYQLPNTGINNDTSSPLISFTFVSGLFLILRSMRRRASK</sequence>
<name>Q4L7A0_STAHJ</name>
<accession>Q4L7A0</accession>
<feature type="domain" description="Gram-positive cocci surface proteins LPxTG" evidence="9">
    <location>
        <begin position="2574"/>
        <end position="2609"/>
    </location>
</feature>